<reference evidence="3" key="1">
    <citation type="journal article" date="2014" name="Nat. Commun.">
        <title>The rainbow trout genome provides novel insights into evolution after whole-genome duplication in vertebrates.</title>
        <authorList>
            <person name="Berthelot C."/>
            <person name="Brunet F."/>
            <person name="Chalopin D."/>
            <person name="Juanchich A."/>
            <person name="Bernard M."/>
            <person name="Noel B."/>
            <person name="Bento P."/>
            <person name="Da Silva C."/>
            <person name="Labadie K."/>
            <person name="Alberti A."/>
            <person name="Aury J.M."/>
            <person name="Louis A."/>
            <person name="Dehais P."/>
            <person name="Bardou P."/>
            <person name="Montfort J."/>
            <person name="Klopp C."/>
            <person name="Cabau C."/>
            <person name="Gaspin C."/>
            <person name="Thorgaard G.H."/>
            <person name="Boussaha M."/>
            <person name="Quillet E."/>
            <person name="Guyomard R."/>
            <person name="Galiana D."/>
            <person name="Bobe J."/>
            <person name="Volff J.N."/>
            <person name="Genet C."/>
            <person name="Wincker P."/>
            <person name="Jaillon O."/>
            <person name="Roest Crollius H."/>
            <person name="Guiguen Y."/>
        </authorList>
    </citation>
    <scope>NUCLEOTIDE SEQUENCE [LARGE SCALE GENOMIC DNA]</scope>
</reference>
<gene>
    <name evidence="3" type="ORF">GSONMT00042872001</name>
</gene>
<evidence type="ECO:0000313" key="4">
    <source>
        <dbReference type="Proteomes" id="UP000193380"/>
    </source>
</evidence>
<dbReference type="EMBL" id="FR915667">
    <property type="protein sequence ID" value="CDQ93650.1"/>
    <property type="molecule type" value="Genomic_DNA"/>
</dbReference>
<accession>A0A060YX94</accession>
<keyword evidence="1" id="KW-0732">Signal</keyword>
<dbReference type="GO" id="GO:0010629">
    <property type="term" value="P:negative regulation of gene expression"/>
    <property type="evidence" value="ECO:0000315"/>
    <property type="project" value="AgBase"/>
</dbReference>
<dbReference type="GO" id="GO:0019964">
    <property type="term" value="F:type II interferon binding"/>
    <property type="evidence" value="ECO:0000353"/>
    <property type="project" value="AgBase"/>
</dbReference>
<reference evidence="3" key="2">
    <citation type="submission" date="2014-03" db="EMBL/GenBank/DDBJ databases">
        <authorList>
            <person name="Genoscope - CEA"/>
        </authorList>
    </citation>
    <scope>NUCLEOTIDE SEQUENCE</scope>
</reference>
<dbReference type="Pfam" id="PF01108">
    <property type="entry name" value="Tissue_fac"/>
    <property type="match status" value="1"/>
</dbReference>
<dbReference type="AlphaFoldDB" id="A0A060YX94"/>
<feature type="signal peptide" evidence="1">
    <location>
        <begin position="1"/>
        <end position="21"/>
    </location>
</feature>
<dbReference type="FunFam" id="2.60.40.10:FF:003020">
    <property type="entry name" value="interferon gamma receptor 1"/>
    <property type="match status" value="1"/>
</dbReference>
<dbReference type="GO" id="GO:0005886">
    <property type="term" value="C:plasma membrane"/>
    <property type="evidence" value="ECO:0007669"/>
    <property type="project" value="TreeGrafter"/>
</dbReference>
<dbReference type="STRING" id="8022.A0A060YX94"/>
<dbReference type="Proteomes" id="UP000193380">
    <property type="component" value="Unassembled WGS sequence"/>
</dbReference>
<evidence type="ECO:0000256" key="1">
    <source>
        <dbReference type="SAM" id="SignalP"/>
    </source>
</evidence>
<dbReference type="PANTHER" id="PTHR20859:SF87">
    <property type="entry name" value="CYTOKINE RECEPTOR FAMILY MEMBER B13-RELATED"/>
    <property type="match status" value="1"/>
</dbReference>
<dbReference type="GO" id="GO:0010628">
    <property type="term" value="P:positive regulation of gene expression"/>
    <property type="evidence" value="ECO:0000315"/>
    <property type="project" value="AgBase"/>
</dbReference>
<feature type="domain" description="Fibronectin type-III" evidence="2">
    <location>
        <begin position="6"/>
        <end position="103"/>
    </location>
</feature>
<name>A0A060YX94_ONCMY</name>
<dbReference type="Gene3D" id="2.60.40.10">
    <property type="entry name" value="Immunoglobulins"/>
    <property type="match status" value="1"/>
</dbReference>
<evidence type="ECO:0000259" key="2">
    <source>
        <dbReference type="Pfam" id="PF01108"/>
    </source>
</evidence>
<dbReference type="SUPFAM" id="SSF49265">
    <property type="entry name" value="Fibronectin type III"/>
    <property type="match status" value="1"/>
</dbReference>
<dbReference type="InterPro" id="IPR013783">
    <property type="entry name" value="Ig-like_fold"/>
</dbReference>
<evidence type="ECO:0000313" key="3">
    <source>
        <dbReference type="EMBL" id="CDQ93650.1"/>
    </source>
</evidence>
<dbReference type="PaxDb" id="8022-A0A060YX94"/>
<feature type="chain" id="PRO_5001592490" description="Fibronectin type-III domain-containing protein" evidence="1">
    <location>
        <begin position="22"/>
        <end position="182"/>
    </location>
</feature>
<dbReference type="InterPro" id="IPR036116">
    <property type="entry name" value="FN3_sf"/>
</dbReference>
<dbReference type="InterPro" id="IPR050650">
    <property type="entry name" value="Type-II_Cytokine-TF_Rcpt"/>
</dbReference>
<organism evidence="3 4">
    <name type="scientific">Oncorhynchus mykiss</name>
    <name type="common">Rainbow trout</name>
    <name type="synonym">Salmo gairdneri</name>
    <dbReference type="NCBI Taxonomy" id="8022"/>
    <lineage>
        <taxon>Eukaryota</taxon>
        <taxon>Metazoa</taxon>
        <taxon>Chordata</taxon>
        <taxon>Craniata</taxon>
        <taxon>Vertebrata</taxon>
        <taxon>Euteleostomi</taxon>
        <taxon>Actinopterygii</taxon>
        <taxon>Neopterygii</taxon>
        <taxon>Teleostei</taxon>
        <taxon>Protacanthopterygii</taxon>
        <taxon>Salmoniformes</taxon>
        <taxon>Salmonidae</taxon>
        <taxon>Salmoninae</taxon>
        <taxon>Oncorhynchus</taxon>
    </lineage>
</organism>
<dbReference type="GO" id="GO:0004896">
    <property type="term" value="F:cytokine receptor activity"/>
    <property type="evidence" value="ECO:0007669"/>
    <property type="project" value="TreeGrafter"/>
</dbReference>
<dbReference type="PANTHER" id="PTHR20859">
    <property type="entry name" value="INTERFERON/INTERLEUKIN RECEPTOR"/>
    <property type="match status" value="1"/>
</dbReference>
<dbReference type="InterPro" id="IPR003961">
    <property type="entry name" value="FN3_dom"/>
</dbReference>
<protein>
    <recommendedName>
        <fullName evidence="2">Fibronectin type-III domain-containing protein</fullName>
    </recommendedName>
</protein>
<proteinExistence type="predicted"/>
<sequence length="182" mass="20884">MAWVRMVHISLILVLSQQVDSYVPPPVNVSVICHNFHNVIYWNYSEPSLQPQFNVEMTRKYSGAALVCSNTSLYHCDVSSFTKVIEEGYRFILTAVGQNTNSSEISFTYDDTVYPDLVDVQCSLDFPPVNISAVSDQIIKVQFIHPFHIYKYAIIKNERPDHKEFDYMVVTEDHLVRTAGKL</sequence>